<protein>
    <recommendedName>
        <fullName evidence="2 7">Translation initiation factor IF-2</fullName>
    </recommendedName>
</protein>
<feature type="compositionally biased region" description="Low complexity" evidence="9">
    <location>
        <begin position="249"/>
        <end position="263"/>
    </location>
</feature>
<dbReference type="AlphaFoldDB" id="A0A2K9NSP1"/>
<evidence type="ECO:0000256" key="4">
    <source>
        <dbReference type="ARBA" id="ARBA00022741"/>
    </source>
</evidence>
<dbReference type="Pfam" id="PF22042">
    <property type="entry name" value="EF-G_D2"/>
    <property type="match status" value="1"/>
</dbReference>
<feature type="compositionally biased region" description="Basic residues" evidence="9">
    <location>
        <begin position="100"/>
        <end position="115"/>
    </location>
</feature>
<evidence type="ECO:0000256" key="7">
    <source>
        <dbReference type="HAMAP-Rule" id="MF_00100"/>
    </source>
</evidence>
<comment type="function">
    <text evidence="7 8">One of the essential components for the initiation of protein synthesis. Protects formylmethionyl-tRNA from spontaneous hydrolysis and promotes its binding to the 30S ribosomal subunits. Also involved in the hydrolysis of GTP during the formation of the 70S ribosomal complex.</text>
</comment>
<evidence type="ECO:0000256" key="6">
    <source>
        <dbReference type="ARBA" id="ARBA00023134"/>
    </source>
</evidence>
<keyword evidence="5 7" id="KW-0648">Protein biosynthesis</keyword>
<feature type="binding site" evidence="7">
    <location>
        <begin position="448"/>
        <end position="455"/>
    </location>
    <ligand>
        <name>GTP</name>
        <dbReference type="ChEBI" id="CHEBI:37565"/>
    </ligand>
</feature>
<feature type="compositionally biased region" description="Basic and acidic residues" evidence="9">
    <location>
        <begin position="197"/>
        <end position="214"/>
    </location>
</feature>
<keyword evidence="11" id="KW-1185">Reference proteome</keyword>
<dbReference type="CDD" id="cd01887">
    <property type="entry name" value="IF2_eIF5B"/>
    <property type="match status" value="1"/>
</dbReference>
<feature type="compositionally biased region" description="Acidic residues" evidence="9">
    <location>
        <begin position="121"/>
        <end position="139"/>
    </location>
</feature>
<dbReference type="InterPro" id="IPR044145">
    <property type="entry name" value="IF2_II"/>
</dbReference>
<dbReference type="NCBIfam" id="TIGR00231">
    <property type="entry name" value="small_GTP"/>
    <property type="match status" value="1"/>
</dbReference>
<dbReference type="Gene3D" id="2.40.30.10">
    <property type="entry name" value="Translation factors"/>
    <property type="match status" value="2"/>
</dbReference>
<evidence type="ECO:0000256" key="8">
    <source>
        <dbReference type="RuleBase" id="RU000644"/>
    </source>
</evidence>
<comment type="caution">
    <text evidence="7">Lacks conserved residue(s) required for the propagation of feature annotation.</text>
</comment>
<dbReference type="KEGG" id="bsto:C0V70_10460"/>
<dbReference type="PANTHER" id="PTHR43381">
    <property type="entry name" value="TRANSLATION INITIATION FACTOR IF-2-RELATED"/>
    <property type="match status" value="1"/>
</dbReference>
<dbReference type="FunFam" id="3.40.50.300:FF:000019">
    <property type="entry name" value="Translation initiation factor IF-2"/>
    <property type="match status" value="1"/>
</dbReference>
<dbReference type="SUPFAM" id="SSF50447">
    <property type="entry name" value="Translation proteins"/>
    <property type="match status" value="2"/>
</dbReference>
<dbReference type="PROSITE" id="PS01176">
    <property type="entry name" value="IF2"/>
    <property type="match status" value="1"/>
</dbReference>
<evidence type="ECO:0000313" key="11">
    <source>
        <dbReference type="Proteomes" id="UP000235584"/>
    </source>
</evidence>
<dbReference type="GO" id="GO:0003924">
    <property type="term" value="F:GTPase activity"/>
    <property type="evidence" value="ECO:0007669"/>
    <property type="project" value="UniProtKB-UniRule"/>
</dbReference>
<dbReference type="NCBIfam" id="TIGR00487">
    <property type="entry name" value="IF-2"/>
    <property type="match status" value="1"/>
</dbReference>
<dbReference type="RefSeq" id="WP_102243809.1">
    <property type="nucleotide sequence ID" value="NZ_SNXP01000011.1"/>
</dbReference>
<dbReference type="PROSITE" id="PS51722">
    <property type="entry name" value="G_TR_2"/>
    <property type="match status" value="1"/>
</dbReference>
<dbReference type="InterPro" id="IPR023115">
    <property type="entry name" value="TIF_IF2_dom3"/>
</dbReference>
<dbReference type="InterPro" id="IPR036925">
    <property type="entry name" value="TIF_IF2_dom3_sf"/>
</dbReference>
<dbReference type="InterPro" id="IPR053905">
    <property type="entry name" value="EF-G-like_DII"/>
</dbReference>
<dbReference type="InterPro" id="IPR006847">
    <property type="entry name" value="IF2_N"/>
</dbReference>
<organism evidence="10 11">
    <name type="scientific">Bacteriovorax stolpii</name>
    <name type="common">Bdellovibrio stolpii</name>
    <dbReference type="NCBI Taxonomy" id="960"/>
    <lineage>
        <taxon>Bacteria</taxon>
        <taxon>Pseudomonadati</taxon>
        <taxon>Bdellovibrionota</taxon>
        <taxon>Bacteriovoracia</taxon>
        <taxon>Bacteriovoracales</taxon>
        <taxon>Bacteriovoracaceae</taxon>
        <taxon>Bacteriovorax</taxon>
    </lineage>
</organism>
<dbReference type="CDD" id="cd03692">
    <property type="entry name" value="mtIF2_IVc"/>
    <property type="match status" value="1"/>
</dbReference>
<name>A0A2K9NSP1_BACTC</name>
<dbReference type="PANTHER" id="PTHR43381:SF5">
    <property type="entry name" value="TR-TYPE G DOMAIN-CONTAINING PROTEIN"/>
    <property type="match status" value="1"/>
</dbReference>
<dbReference type="FunFam" id="2.40.30.10:FF:000007">
    <property type="entry name" value="Translation initiation factor IF-2"/>
    <property type="match status" value="1"/>
</dbReference>
<dbReference type="InterPro" id="IPR027417">
    <property type="entry name" value="P-loop_NTPase"/>
</dbReference>
<feature type="region of interest" description="Disordered" evidence="9">
    <location>
        <begin position="76"/>
        <end position="287"/>
    </location>
</feature>
<dbReference type="Gene3D" id="3.40.50.10050">
    <property type="entry name" value="Translation initiation factor IF- 2, domain 3"/>
    <property type="match status" value="1"/>
</dbReference>
<reference evidence="10 11" key="1">
    <citation type="submission" date="2018-01" db="EMBL/GenBank/DDBJ databases">
        <title>Complete genome sequence of Bacteriovorax stolpii DSM12778.</title>
        <authorList>
            <person name="Tang B."/>
            <person name="Chang J."/>
        </authorList>
    </citation>
    <scope>NUCLEOTIDE SEQUENCE [LARGE SCALE GENOMIC DNA]</scope>
    <source>
        <strain evidence="10 11">DSM 12778</strain>
    </source>
</reference>
<gene>
    <name evidence="7" type="primary">infB</name>
    <name evidence="10" type="ORF">C0V70_10460</name>
</gene>
<dbReference type="GO" id="GO:0005525">
    <property type="term" value="F:GTP binding"/>
    <property type="evidence" value="ECO:0007669"/>
    <property type="project" value="UniProtKB-KW"/>
</dbReference>
<dbReference type="Pfam" id="PF11987">
    <property type="entry name" value="IF-2"/>
    <property type="match status" value="1"/>
</dbReference>
<dbReference type="Proteomes" id="UP000235584">
    <property type="component" value="Chromosome"/>
</dbReference>
<feature type="compositionally biased region" description="Acidic residues" evidence="9">
    <location>
        <begin position="149"/>
        <end position="169"/>
    </location>
</feature>
<evidence type="ECO:0000256" key="5">
    <source>
        <dbReference type="ARBA" id="ARBA00022917"/>
    </source>
</evidence>
<evidence type="ECO:0000256" key="2">
    <source>
        <dbReference type="ARBA" id="ARBA00020675"/>
    </source>
</evidence>
<evidence type="ECO:0000313" key="10">
    <source>
        <dbReference type="EMBL" id="AUN98518.1"/>
    </source>
</evidence>
<dbReference type="InterPro" id="IPR000795">
    <property type="entry name" value="T_Tr_GTP-bd_dom"/>
</dbReference>
<feature type="compositionally biased region" description="Basic and acidic residues" evidence="9">
    <location>
        <begin position="236"/>
        <end position="248"/>
    </location>
</feature>
<feature type="binding site" evidence="7">
    <location>
        <begin position="495"/>
        <end position="499"/>
    </location>
    <ligand>
        <name>GTP</name>
        <dbReference type="ChEBI" id="CHEBI:37565"/>
    </ligand>
</feature>
<dbReference type="Gene3D" id="3.40.50.300">
    <property type="entry name" value="P-loop containing nucleotide triphosphate hydrolases"/>
    <property type="match status" value="1"/>
</dbReference>
<dbReference type="InterPro" id="IPR000178">
    <property type="entry name" value="TF_IF2_bacterial-like"/>
</dbReference>
<dbReference type="Pfam" id="PF00009">
    <property type="entry name" value="GTP_EFTU"/>
    <property type="match status" value="1"/>
</dbReference>
<sequence length="961" mass="104435">MPKKVFELAKELDMAPLDLVEALKAKGFAVRNHMTELSDADVEGYLAAVKKEEEVKEDTTAKKKVVRKKAPAAAVKTTEKKTVVRTAAETSEGEEAEKKTTKKASTVKKKVTVIRRKTDDSEMDESETMQMDAQDEEESAREVTAQEAVETEAPEVEVETLSAEAEESTEQATGGLRVVSKPVKKDTPNEAGVITRKAADREAHKEAQREEKKAQATSSIDRVHRFTPVYTPSKDPNFKEKQEKEEAARLAAAKAQAAAAAAKSFTAPGAEGDDDESKKEEENKKRMGGLASMMSGKKAIASKAQALTMSRAEEELKSYTALSGTGRPIYTQILRKRDYVGPTQQTEITEVKDSKRVVQIHKGVVLGDLAHKLSVKFKDLLDECLKLNLLVKETDYVGPKLAADIAALYNYRVEDKAFNEEKIIGKAAISEDQKSKFPVRPPVVAIMGHVDHGKTTLLDTIRKDKVAAGEAGGITQHIGAYQVKVDGGKTVTFLDTPGHAAFGAMRQRGANATDIVVLVVAADDGVMPQTKESIKYCENAGVPIIIAVNKMDKPGVNPDRIKQELTEFNLLPEDWGGTTQYVHVSALKSQGIDDLLEAILLQAEILDLRADPKGAVEGVVIESKIEQGRGPMATLLVQTGTLNKGDYIVVGETYGRARSLNDHAGVQLQSAGPSTPVQVLGLEEAPAPGDRLNIVKNEREAKKIAENRVNERKLLQATPEKKKVSLEDFFSNASKEGEEQKVLNLIIRSDVQGSYEAIKSAVESLGNAEVTVKVIAGGVGPITDSDVQMASTAAGFLIGFNMRPVTSARKLAEDKGVDIKNYSIIYELINDVKLALEGLLDPEFVEEFIGRAEVREVFNIPKAGVIAGSYVIDGKIAQGCGIRLLRNGKIMHDGKLSSLKRFKDDVKEVKNGYECGISLEGYADIKQGDIFEAYMMVQKKRTLEDSAGMSQSGSKATQPVL</sequence>
<dbReference type="CDD" id="cd03702">
    <property type="entry name" value="IF2_mtIF2_II"/>
    <property type="match status" value="1"/>
</dbReference>
<dbReference type="GO" id="GO:0005829">
    <property type="term" value="C:cytosol"/>
    <property type="evidence" value="ECO:0007669"/>
    <property type="project" value="TreeGrafter"/>
</dbReference>
<dbReference type="InterPro" id="IPR009000">
    <property type="entry name" value="Transl_B-barrel_sf"/>
</dbReference>
<evidence type="ECO:0000256" key="3">
    <source>
        <dbReference type="ARBA" id="ARBA00022540"/>
    </source>
</evidence>
<feature type="binding site" evidence="7">
    <location>
        <begin position="549"/>
        <end position="552"/>
    </location>
    <ligand>
        <name>GTP</name>
        <dbReference type="ChEBI" id="CHEBI:37565"/>
    </ligand>
</feature>
<feature type="compositionally biased region" description="Basic and acidic residues" evidence="9">
    <location>
        <begin position="276"/>
        <end position="285"/>
    </location>
</feature>
<dbReference type="FunFam" id="2.40.30.10:FF:000008">
    <property type="entry name" value="Translation initiation factor IF-2"/>
    <property type="match status" value="1"/>
</dbReference>
<dbReference type="FunFam" id="3.40.50.10050:FF:000001">
    <property type="entry name" value="Translation initiation factor IF-2"/>
    <property type="match status" value="1"/>
</dbReference>
<proteinExistence type="inferred from homology"/>
<dbReference type="HAMAP" id="MF_00100_B">
    <property type="entry name" value="IF_2_B"/>
    <property type="match status" value="1"/>
</dbReference>
<comment type="similarity">
    <text evidence="1 7 8">Belongs to the TRAFAC class translation factor GTPase superfamily. Classic translation factor GTPase family. IF-2 subfamily.</text>
</comment>
<dbReference type="Pfam" id="PF04760">
    <property type="entry name" value="IF2_N"/>
    <property type="match status" value="1"/>
</dbReference>
<dbReference type="EMBL" id="CP025704">
    <property type="protein sequence ID" value="AUN98518.1"/>
    <property type="molecule type" value="Genomic_DNA"/>
</dbReference>
<dbReference type="GO" id="GO:0003743">
    <property type="term" value="F:translation initiation factor activity"/>
    <property type="evidence" value="ECO:0007669"/>
    <property type="project" value="UniProtKB-UniRule"/>
</dbReference>
<keyword evidence="4 7" id="KW-0547">Nucleotide-binding</keyword>
<keyword evidence="7" id="KW-0963">Cytoplasm</keyword>
<accession>A0A2K9NSP1</accession>
<keyword evidence="6 7" id="KW-0342">GTP-binding</keyword>
<evidence type="ECO:0000256" key="9">
    <source>
        <dbReference type="SAM" id="MobiDB-lite"/>
    </source>
</evidence>
<dbReference type="InterPro" id="IPR015760">
    <property type="entry name" value="TIF_IF2"/>
</dbReference>
<comment type="subcellular location">
    <subcellularLocation>
        <location evidence="7">Cytoplasm</location>
    </subcellularLocation>
</comment>
<evidence type="ECO:0000256" key="1">
    <source>
        <dbReference type="ARBA" id="ARBA00007733"/>
    </source>
</evidence>
<dbReference type="InterPro" id="IPR005225">
    <property type="entry name" value="Small_GTP-bd"/>
</dbReference>
<keyword evidence="3 7" id="KW-0396">Initiation factor</keyword>
<dbReference type="SUPFAM" id="SSF52156">
    <property type="entry name" value="Initiation factor IF2/eIF5b, domain 3"/>
    <property type="match status" value="1"/>
</dbReference>
<dbReference type="Gene3D" id="1.10.10.2480">
    <property type="match status" value="1"/>
</dbReference>
<dbReference type="SUPFAM" id="SSF52540">
    <property type="entry name" value="P-loop containing nucleoside triphosphate hydrolases"/>
    <property type="match status" value="1"/>
</dbReference>